<dbReference type="PANTHER" id="PTHR45266:SF3">
    <property type="entry name" value="OXALOACETATE DECARBOXYLASE ALPHA CHAIN"/>
    <property type="match status" value="1"/>
</dbReference>
<dbReference type="InterPro" id="IPR011053">
    <property type="entry name" value="Single_hybrid_motif"/>
</dbReference>
<proteinExistence type="predicted"/>
<dbReference type="EMBL" id="WXYQ01000006">
    <property type="protein sequence ID" value="NBG95909.1"/>
    <property type="molecule type" value="Genomic_DNA"/>
</dbReference>
<dbReference type="NCBIfam" id="NF004547">
    <property type="entry name" value="PRK05889.1"/>
    <property type="match status" value="1"/>
</dbReference>
<keyword evidence="1" id="KW-0092">Biotin</keyword>
<sequence>MDIKSEISGKVWKIEATPGTEVEEEDAIVILESMKMEIPVAAPRDGKVTEILVAEEDLVEEGQIVARMED</sequence>
<protein>
    <submittedName>
        <fullName evidence="3">Biotin/lipoyl-binding carrier protein</fullName>
    </submittedName>
</protein>
<dbReference type="Pfam" id="PF00364">
    <property type="entry name" value="Biotin_lipoyl"/>
    <property type="match status" value="1"/>
</dbReference>
<gene>
    <name evidence="3" type="ORF">GTQ45_09210</name>
</gene>
<name>A0A845QBY9_9HYPH</name>
<evidence type="ECO:0000259" key="2">
    <source>
        <dbReference type="PROSITE" id="PS50968"/>
    </source>
</evidence>
<evidence type="ECO:0000256" key="1">
    <source>
        <dbReference type="ARBA" id="ARBA00023267"/>
    </source>
</evidence>
<dbReference type="RefSeq" id="WP_160587777.1">
    <property type="nucleotide sequence ID" value="NZ_BMHN01000001.1"/>
</dbReference>
<accession>A0A845QBY9</accession>
<dbReference type="InterPro" id="IPR000089">
    <property type="entry name" value="Biotin_lipoyl"/>
</dbReference>
<dbReference type="Gene3D" id="2.40.50.100">
    <property type="match status" value="1"/>
</dbReference>
<comment type="caution">
    <text evidence="3">The sequence shown here is derived from an EMBL/GenBank/DDBJ whole genome shotgun (WGS) entry which is preliminary data.</text>
</comment>
<dbReference type="Proteomes" id="UP000470384">
    <property type="component" value="Unassembled WGS sequence"/>
</dbReference>
<feature type="domain" description="Lipoyl-binding" evidence="2">
    <location>
        <begin position="1"/>
        <end position="69"/>
    </location>
</feature>
<organism evidence="3 4">
    <name type="scientific">Pyruvatibacter mobilis</name>
    <dbReference type="NCBI Taxonomy" id="1712261"/>
    <lineage>
        <taxon>Bacteria</taxon>
        <taxon>Pseudomonadati</taxon>
        <taxon>Pseudomonadota</taxon>
        <taxon>Alphaproteobacteria</taxon>
        <taxon>Hyphomicrobiales</taxon>
        <taxon>Parvibaculaceae</taxon>
        <taxon>Pyruvatibacter</taxon>
    </lineage>
</organism>
<keyword evidence="4" id="KW-1185">Reference proteome</keyword>
<dbReference type="GeneID" id="300654616"/>
<dbReference type="OrthoDB" id="163546at2"/>
<evidence type="ECO:0000313" key="4">
    <source>
        <dbReference type="Proteomes" id="UP000470384"/>
    </source>
</evidence>
<dbReference type="PROSITE" id="PS50968">
    <property type="entry name" value="BIOTINYL_LIPOYL"/>
    <property type="match status" value="1"/>
</dbReference>
<dbReference type="InterPro" id="IPR050709">
    <property type="entry name" value="Biotin_Carboxyl_Carrier/Decarb"/>
</dbReference>
<dbReference type="PANTHER" id="PTHR45266">
    <property type="entry name" value="OXALOACETATE DECARBOXYLASE ALPHA CHAIN"/>
    <property type="match status" value="1"/>
</dbReference>
<reference evidence="3 4" key="1">
    <citation type="journal article" date="2016" name="Int. J. Syst. Evol. Microbiol.">
        <title>Pyruvatibacter mobilis gen. nov., sp. nov., a marine bacterium from the culture broth of Picochlorum sp. 122.</title>
        <authorList>
            <person name="Wang G."/>
            <person name="Tang M."/>
            <person name="Wu H."/>
            <person name="Dai S."/>
            <person name="Li T."/>
            <person name="Chen C."/>
            <person name="He H."/>
            <person name="Fan J."/>
            <person name="Xiang W."/>
            <person name="Li X."/>
        </authorList>
    </citation>
    <scope>NUCLEOTIDE SEQUENCE [LARGE SCALE GENOMIC DNA]</scope>
    <source>
        <strain evidence="3 4">GYP-11</strain>
    </source>
</reference>
<dbReference type="CDD" id="cd06850">
    <property type="entry name" value="biotinyl_domain"/>
    <property type="match status" value="1"/>
</dbReference>
<dbReference type="SUPFAM" id="SSF51230">
    <property type="entry name" value="Single hybrid motif"/>
    <property type="match status" value="1"/>
</dbReference>
<evidence type="ECO:0000313" key="3">
    <source>
        <dbReference type="EMBL" id="NBG95909.1"/>
    </source>
</evidence>
<dbReference type="AlphaFoldDB" id="A0A845QBY9"/>